<evidence type="ECO:0000313" key="2">
    <source>
        <dbReference type="EMBL" id="VEL19867.1"/>
    </source>
</evidence>
<accession>A0A448WTG3</accession>
<organism evidence="2 3">
    <name type="scientific">Protopolystoma xenopodis</name>
    <dbReference type="NCBI Taxonomy" id="117903"/>
    <lineage>
        <taxon>Eukaryota</taxon>
        <taxon>Metazoa</taxon>
        <taxon>Spiralia</taxon>
        <taxon>Lophotrochozoa</taxon>
        <taxon>Platyhelminthes</taxon>
        <taxon>Monogenea</taxon>
        <taxon>Polyopisthocotylea</taxon>
        <taxon>Polystomatidea</taxon>
        <taxon>Polystomatidae</taxon>
        <taxon>Protopolystoma</taxon>
    </lineage>
</organism>
<dbReference type="Proteomes" id="UP000784294">
    <property type="component" value="Unassembled WGS sequence"/>
</dbReference>
<keyword evidence="1" id="KW-1133">Transmembrane helix</keyword>
<dbReference type="AlphaFoldDB" id="A0A448WTG3"/>
<feature type="transmembrane region" description="Helical" evidence="1">
    <location>
        <begin position="137"/>
        <end position="157"/>
    </location>
</feature>
<evidence type="ECO:0000313" key="3">
    <source>
        <dbReference type="Proteomes" id="UP000784294"/>
    </source>
</evidence>
<name>A0A448WTG3_9PLAT</name>
<protein>
    <submittedName>
        <fullName evidence="2">Uncharacterized protein</fullName>
    </submittedName>
</protein>
<gene>
    <name evidence="2" type="ORF">PXEA_LOCUS13307</name>
</gene>
<keyword evidence="1" id="KW-0472">Membrane</keyword>
<keyword evidence="1" id="KW-0812">Transmembrane</keyword>
<proteinExistence type="predicted"/>
<keyword evidence="3" id="KW-1185">Reference proteome</keyword>
<reference evidence="2" key="1">
    <citation type="submission" date="2018-11" db="EMBL/GenBank/DDBJ databases">
        <authorList>
            <consortium name="Pathogen Informatics"/>
        </authorList>
    </citation>
    <scope>NUCLEOTIDE SEQUENCE</scope>
</reference>
<dbReference type="EMBL" id="CAAALY010043644">
    <property type="protein sequence ID" value="VEL19867.1"/>
    <property type="molecule type" value="Genomic_DNA"/>
</dbReference>
<evidence type="ECO:0000256" key="1">
    <source>
        <dbReference type="SAM" id="Phobius"/>
    </source>
</evidence>
<comment type="caution">
    <text evidence="2">The sequence shown here is derived from an EMBL/GenBank/DDBJ whole genome shotgun (WGS) entry which is preliminary data.</text>
</comment>
<sequence length="243" mass="27007">MLASGVRWSDYLSIRHCFSIRQPGSDCECADRLSARASASVPLRVVRILRASQFWVRWYAYIGVPVGGRFGGRQVQNVNCSLRAPASCTSGGLAGLEKMPGFVALRWDLFRAGLVVIDAADRWLRFTSILVSKCMRVALIGWGPFFFGLYSLVHFSVKSPRLGLIKRPAEHGQAFVQPSRTQLRVPKEYLVCKARVGQDYISLSLWLSAPGRFCRPTTNTKEPRFSCIGIPHSTSVQLLGQAI</sequence>